<reference evidence="1 2" key="1">
    <citation type="submission" date="2024-10" db="EMBL/GenBank/DDBJ databases">
        <authorList>
            <person name="Kim D."/>
        </authorList>
    </citation>
    <scope>NUCLEOTIDE SEQUENCE [LARGE SCALE GENOMIC DNA]</scope>
    <source>
        <strain evidence="1">Taebaek</strain>
    </source>
</reference>
<dbReference type="EMBL" id="JBICCN010000078">
    <property type="protein sequence ID" value="KAL3095910.1"/>
    <property type="molecule type" value="Genomic_DNA"/>
</dbReference>
<gene>
    <name evidence="1" type="ORF">niasHS_005669</name>
</gene>
<dbReference type="Proteomes" id="UP001620645">
    <property type="component" value="Unassembled WGS sequence"/>
</dbReference>
<dbReference type="InterPro" id="IPR032675">
    <property type="entry name" value="LRR_dom_sf"/>
</dbReference>
<accession>A0ABD2JZ50</accession>
<dbReference type="SMART" id="SM00367">
    <property type="entry name" value="LRR_CC"/>
    <property type="match status" value="3"/>
</dbReference>
<dbReference type="SUPFAM" id="SSF52047">
    <property type="entry name" value="RNI-like"/>
    <property type="match status" value="1"/>
</dbReference>
<dbReference type="AlphaFoldDB" id="A0ABD2JZ50"/>
<organism evidence="1 2">
    <name type="scientific">Heterodera schachtii</name>
    <name type="common">Sugarbeet cyst nematode worm</name>
    <name type="synonym">Tylenchus schachtii</name>
    <dbReference type="NCBI Taxonomy" id="97005"/>
    <lineage>
        <taxon>Eukaryota</taxon>
        <taxon>Metazoa</taxon>
        <taxon>Ecdysozoa</taxon>
        <taxon>Nematoda</taxon>
        <taxon>Chromadorea</taxon>
        <taxon>Rhabditida</taxon>
        <taxon>Tylenchina</taxon>
        <taxon>Tylenchomorpha</taxon>
        <taxon>Tylenchoidea</taxon>
        <taxon>Heteroderidae</taxon>
        <taxon>Heteroderinae</taxon>
        <taxon>Heterodera</taxon>
    </lineage>
</organism>
<protein>
    <submittedName>
        <fullName evidence="1">Uncharacterized protein</fullName>
    </submittedName>
</protein>
<comment type="caution">
    <text evidence="1">The sequence shown here is derived from an EMBL/GenBank/DDBJ whole genome shotgun (WGS) entry which is preliminary data.</text>
</comment>
<evidence type="ECO:0000313" key="2">
    <source>
        <dbReference type="Proteomes" id="UP001620645"/>
    </source>
</evidence>
<name>A0ABD2JZ50_HETSC</name>
<dbReference type="InterPro" id="IPR006553">
    <property type="entry name" value="Leu-rich_rpt_Cys-con_subtyp"/>
</dbReference>
<keyword evidence="2" id="KW-1185">Reference proteome</keyword>
<proteinExistence type="predicted"/>
<dbReference type="PANTHER" id="PTHR13318:SF95">
    <property type="entry name" value="F-BOX PROTEIN YLR352W"/>
    <property type="match status" value="1"/>
</dbReference>
<dbReference type="PANTHER" id="PTHR13318">
    <property type="entry name" value="PARTNER OF PAIRED, ISOFORM B-RELATED"/>
    <property type="match status" value="1"/>
</dbReference>
<sequence>MFLDVSECTELASDILVQFFEQNPQLLVLHLCPMPFSCLPLIAMSTTSSINLPGPFLGFIRPKEQIKRHYSEDGKIIRKAKNKHKNGIDLQVVINKLATLKCLRTLWLGHIPYSAHFLSLKALSELRELRHLHIKECNSLDGNALDFILKGVAPTLRQLSLLNCAQLENFGALSNCQTLSQIDIEKGNFLKNADLRDLATNGKLRILRLKECPGITAESVQSVVENCSSLKELELIKCNGLDDKLFPQAKAFSKLQNLERLALSDCEGITRQSLLEAIDVLNWDSLSQLDLSKNMNIDSSILVPIWEKLKERKQKRNNNKCLTLLIGGTGIMRESESDQQTKFEPQMELMF</sequence>
<dbReference type="Gene3D" id="3.80.10.10">
    <property type="entry name" value="Ribonuclease Inhibitor"/>
    <property type="match status" value="1"/>
</dbReference>
<evidence type="ECO:0000313" key="1">
    <source>
        <dbReference type="EMBL" id="KAL3095910.1"/>
    </source>
</evidence>